<name>A0A6M0RHE5_9CYAN</name>
<sequence>MKLTYRGVDYDHNPPMLEVSESDILCNYRGRQHRYTYVRHVPFPQPKAELTYRGVAYQTDRHGQRQVAAQTETKSVFSAFQRKLAELTPLMDERRQLLREAARSHSDSIHRSLEHRIAVARAQGNMNLLQQLEDELRQMA</sequence>
<dbReference type="AlphaFoldDB" id="A0A6M0RHE5"/>
<protein>
    <submittedName>
        <fullName evidence="1">DUF4278 domain-containing protein</fullName>
    </submittedName>
</protein>
<evidence type="ECO:0000313" key="2">
    <source>
        <dbReference type="Proteomes" id="UP000481033"/>
    </source>
</evidence>
<comment type="caution">
    <text evidence="1">The sequence shown here is derived from an EMBL/GenBank/DDBJ whole genome shotgun (WGS) entry which is preliminary data.</text>
</comment>
<dbReference type="Pfam" id="PF14105">
    <property type="entry name" value="DUF4278"/>
    <property type="match status" value="1"/>
</dbReference>
<dbReference type="Proteomes" id="UP000481033">
    <property type="component" value="Unassembled WGS sequence"/>
</dbReference>
<evidence type="ECO:0000313" key="1">
    <source>
        <dbReference type="EMBL" id="NEZ55648.1"/>
    </source>
</evidence>
<proteinExistence type="predicted"/>
<dbReference type="RefSeq" id="WP_006516363.1">
    <property type="nucleotide sequence ID" value="NZ_QXHD01000004.1"/>
</dbReference>
<dbReference type="InterPro" id="IPR025458">
    <property type="entry name" value="DUF4278"/>
</dbReference>
<keyword evidence="2" id="KW-1185">Reference proteome</keyword>
<gene>
    <name evidence="1" type="ORF">DXZ20_08185</name>
</gene>
<reference evidence="1 2" key="1">
    <citation type="journal article" date="2020" name="Microb. Ecol.">
        <title>Ecogenomics of the Marine Benthic Filamentous Cyanobacterium Adonisia.</title>
        <authorList>
            <person name="Walter J.M."/>
            <person name="Coutinho F.H."/>
            <person name="Leomil L."/>
            <person name="Hargreaves P.I."/>
            <person name="Campeao M.E."/>
            <person name="Vieira V.V."/>
            <person name="Silva B.S."/>
            <person name="Fistarol G.O."/>
            <person name="Salomon P.S."/>
            <person name="Sawabe T."/>
            <person name="Mino S."/>
            <person name="Hosokawa M."/>
            <person name="Miyashita H."/>
            <person name="Maruyama F."/>
            <person name="van Verk M.C."/>
            <person name="Dutilh B.E."/>
            <person name="Thompson C.C."/>
            <person name="Thompson F.L."/>
        </authorList>
    </citation>
    <scope>NUCLEOTIDE SEQUENCE [LARGE SCALE GENOMIC DNA]</scope>
    <source>
        <strain evidence="1 2">CCMR0081</strain>
    </source>
</reference>
<organism evidence="1 2">
    <name type="scientific">Adonisia turfae CCMR0081</name>
    <dbReference type="NCBI Taxonomy" id="2292702"/>
    <lineage>
        <taxon>Bacteria</taxon>
        <taxon>Bacillati</taxon>
        <taxon>Cyanobacteriota</taxon>
        <taxon>Adonisia</taxon>
        <taxon>Adonisia turfae</taxon>
    </lineage>
</organism>
<accession>A0A6M0RHE5</accession>
<dbReference type="EMBL" id="QXHD01000004">
    <property type="protein sequence ID" value="NEZ55648.1"/>
    <property type="molecule type" value="Genomic_DNA"/>
</dbReference>